<evidence type="ECO:0000256" key="7">
    <source>
        <dbReference type="HAMAP-Rule" id="MF_01895"/>
    </source>
</evidence>
<feature type="region of interest" description="Disordered" evidence="9">
    <location>
        <begin position="725"/>
        <end position="757"/>
    </location>
</feature>
<evidence type="ECO:0000313" key="12">
    <source>
        <dbReference type="Proteomes" id="UP000265750"/>
    </source>
</evidence>
<dbReference type="GO" id="GO:0008859">
    <property type="term" value="F:exoribonuclease II activity"/>
    <property type="evidence" value="ECO:0007669"/>
    <property type="project" value="UniProtKB-UniRule"/>
</dbReference>
<evidence type="ECO:0000256" key="8">
    <source>
        <dbReference type="SAM" id="Coils"/>
    </source>
</evidence>
<dbReference type="RefSeq" id="WP_119538363.1">
    <property type="nucleotide sequence ID" value="NZ_QYRN01000001.1"/>
</dbReference>
<keyword evidence="3 7" id="KW-0540">Nuclease</keyword>
<dbReference type="InterPro" id="IPR022966">
    <property type="entry name" value="RNase_II/R_CS"/>
</dbReference>
<evidence type="ECO:0000256" key="4">
    <source>
        <dbReference type="ARBA" id="ARBA00022801"/>
    </source>
</evidence>
<evidence type="ECO:0000256" key="1">
    <source>
        <dbReference type="ARBA" id="ARBA00001849"/>
    </source>
</evidence>
<dbReference type="Gene3D" id="2.40.50.140">
    <property type="entry name" value="Nucleic acid-binding proteins"/>
    <property type="match status" value="2"/>
</dbReference>
<dbReference type="Pfam" id="PF00773">
    <property type="entry name" value="RNB"/>
    <property type="match status" value="1"/>
</dbReference>
<dbReference type="SMART" id="SM00955">
    <property type="entry name" value="RNB"/>
    <property type="match status" value="1"/>
</dbReference>
<protein>
    <recommendedName>
        <fullName evidence="7">Ribonuclease R</fullName>
        <shortName evidence="7">RNase R</shortName>
        <ecNumber evidence="7">3.1.13.1</ecNumber>
    </recommendedName>
</protein>
<dbReference type="SUPFAM" id="SSF50249">
    <property type="entry name" value="Nucleic acid-binding proteins"/>
    <property type="match status" value="2"/>
</dbReference>
<keyword evidence="2 7" id="KW-0963">Cytoplasm</keyword>
<dbReference type="InterPro" id="IPR012340">
    <property type="entry name" value="NA-bd_OB-fold"/>
</dbReference>
<dbReference type="Pfam" id="PF00575">
    <property type="entry name" value="S1"/>
    <property type="match status" value="1"/>
</dbReference>
<keyword evidence="8" id="KW-0175">Coiled coil</keyword>
<keyword evidence="6 7" id="KW-0694">RNA-binding</keyword>
<dbReference type="PANTHER" id="PTHR23355:SF9">
    <property type="entry name" value="DIS3-LIKE EXONUCLEASE 2"/>
    <property type="match status" value="1"/>
</dbReference>
<comment type="caution">
    <text evidence="11">The sequence shown here is derived from an EMBL/GenBank/DDBJ whole genome shotgun (WGS) entry which is preliminary data.</text>
</comment>
<comment type="similarity">
    <text evidence="7">Belongs to the RNR ribonuclease family. RNase R subfamily.</text>
</comment>
<evidence type="ECO:0000256" key="3">
    <source>
        <dbReference type="ARBA" id="ARBA00022722"/>
    </source>
</evidence>
<dbReference type="InterPro" id="IPR001900">
    <property type="entry name" value="RNase_II/R"/>
</dbReference>
<dbReference type="GO" id="GO:0003723">
    <property type="term" value="F:RNA binding"/>
    <property type="evidence" value="ECO:0007669"/>
    <property type="project" value="UniProtKB-UniRule"/>
</dbReference>
<dbReference type="CDD" id="cd04471">
    <property type="entry name" value="S1_RNase_R"/>
    <property type="match status" value="1"/>
</dbReference>
<dbReference type="PANTHER" id="PTHR23355">
    <property type="entry name" value="RIBONUCLEASE"/>
    <property type="match status" value="1"/>
</dbReference>
<evidence type="ECO:0000256" key="6">
    <source>
        <dbReference type="ARBA" id="ARBA00022884"/>
    </source>
</evidence>
<comment type="subcellular location">
    <subcellularLocation>
        <location evidence="7">Cytoplasm</location>
    </subcellularLocation>
</comment>
<evidence type="ECO:0000256" key="2">
    <source>
        <dbReference type="ARBA" id="ARBA00022490"/>
    </source>
</evidence>
<dbReference type="InterPro" id="IPR011805">
    <property type="entry name" value="RNase_R"/>
</dbReference>
<dbReference type="InterPro" id="IPR040476">
    <property type="entry name" value="CSD2"/>
</dbReference>
<name>A0A3A1WP81_9HYPH</name>
<comment type="catalytic activity">
    <reaction evidence="1 7">
        <text>Exonucleolytic cleavage in the 3'- to 5'-direction to yield nucleoside 5'-phosphates.</text>
        <dbReference type="EC" id="3.1.13.1"/>
    </reaction>
</comment>
<comment type="function">
    <text evidence="7">3'-5' exoribonuclease that releases 5'-nucleoside monophosphates and is involved in maturation of structured RNAs.</text>
</comment>
<dbReference type="NCBIfam" id="TIGR02063">
    <property type="entry name" value="RNase_R"/>
    <property type="match status" value="1"/>
</dbReference>
<reference evidence="12" key="1">
    <citation type="submission" date="2018-09" db="EMBL/GenBank/DDBJ databases">
        <authorList>
            <person name="Tuo L."/>
        </authorList>
    </citation>
    <scope>NUCLEOTIDE SEQUENCE [LARGE SCALE GENOMIC DNA]</scope>
    <source>
        <strain evidence="12">M2BS4Y-1</strain>
    </source>
</reference>
<dbReference type="EC" id="3.1.13.1" evidence="7"/>
<evidence type="ECO:0000256" key="9">
    <source>
        <dbReference type="SAM" id="MobiDB-lite"/>
    </source>
</evidence>
<dbReference type="PROSITE" id="PS01175">
    <property type="entry name" value="RIBONUCLEASE_II"/>
    <property type="match status" value="1"/>
</dbReference>
<dbReference type="NCBIfam" id="TIGR00358">
    <property type="entry name" value="3_prime_RNase"/>
    <property type="match status" value="1"/>
</dbReference>
<dbReference type="GO" id="GO:0005829">
    <property type="term" value="C:cytosol"/>
    <property type="evidence" value="ECO:0007669"/>
    <property type="project" value="TreeGrafter"/>
</dbReference>
<feature type="coiled-coil region" evidence="8">
    <location>
        <begin position="594"/>
        <end position="621"/>
    </location>
</feature>
<dbReference type="InterPro" id="IPR004476">
    <property type="entry name" value="RNase_II/RNase_R"/>
</dbReference>
<keyword evidence="5 7" id="KW-0269">Exonuclease</keyword>
<dbReference type="EMBL" id="QYRN01000001">
    <property type="protein sequence ID" value="RIY03707.1"/>
    <property type="molecule type" value="Genomic_DNA"/>
</dbReference>
<feature type="domain" description="S1 motif" evidence="10">
    <location>
        <begin position="636"/>
        <end position="717"/>
    </location>
</feature>
<organism evidence="11 12">
    <name type="scientific">Aureimonas flava</name>
    <dbReference type="NCBI Taxonomy" id="2320271"/>
    <lineage>
        <taxon>Bacteria</taxon>
        <taxon>Pseudomonadati</taxon>
        <taxon>Pseudomonadota</taxon>
        <taxon>Alphaproteobacteria</taxon>
        <taxon>Hyphomicrobiales</taxon>
        <taxon>Aurantimonadaceae</taxon>
        <taxon>Aureimonas</taxon>
    </lineage>
</organism>
<keyword evidence="4 7" id="KW-0378">Hydrolase</keyword>
<feature type="compositionally biased region" description="Basic residues" evidence="9">
    <location>
        <begin position="731"/>
        <end position="745"/>
    </location>
</feature>
<dbReference type="InterPro" id="IPR050180">
    <property type="entry name" value="RNR_Ribonuclease"/>
</dbReference>
<evidence type="ECO:0000259" key="10">
    <source>
        <dbReference type="PROSITE" id="PS50126"/>
    </source>
</evidence>
<dbReference type="AlphaFoldDB" id="A0A3A1WP81"/>
<evidence type="ECO:0000256" key="5">
    <source>
        <dbReference type="ARBA" id="ARBA00022839"/>
    </source>
</evidence>
<dbReference type="HAMAP" id="MF_01895">
    <property type="entry name" value="RNase_R"/>
    <property type="match status" value="1"/>
</dbReference>
<proteinExistence type="inferred from homology"/>
<dbReference type="InterPro" id="IPR003029">
    <property type="entry name" value="S1_domain"/>
</dbReference>
<keyword evidence="12" id="KW-1185">Reference proteome</keyword>
<dbReference type="PROSITE" id="PS50126">
    <property type="entry name" value="S1"/>
    <property type="match status" value="1"/>
</dbReference>
<sequence>MAKRAKPQGEARSLSREDVLRFLAENPGRATKRDLAKAFGVKGDDRYVLKDILADLQAEGVLEGGRKSYRRPGELPTVGVLEVRARDADGGLLADPVGWDEEERGPRPRFALRAGGSGPAVGIGDRVLAQLAYEGEHGPSAKVIRKLERRTARAIGVFRATPGGGGRVEPVERRQLEYAIPPGSTREARDGDLVEVEPAEHQRRGLPTGSVAEVIGSVATERAISTIALHAHSIPHVFPESVLAEAERAGAATMEHREDWRDLPLVTIDPRDAKDHDDAVHARPDEDPANPGGFVVTVAIADVSWYVRPGTKLDAEARLRGNSVYFPDRVVPMLPERISNDLCSLREGVDRPALAVRMVFDAQGAKRGHRFFRIMMRSHAKLAYEEAQAAIDGQPNGVAAPILETVLRPLWAAYRALVTARRERQPLDLDLPERKILLDANGRVDRVVVPDRLDAHRLIEEMMIQANVAAAETLERQKQALIYRAHDAPSMAKMESLRDFLRTLELPLAKSGNLRPAHFNGILKAVRGGEHESLVNEVVLRSQSQANYSPDNIGHFGLNLMRYAHFTSPIRRYADLVVHRALVKALDLGAGGITREQEAEFERTAEEISQAERRAMAAERDTVDRLIAQHLAGRLGETFEGRVTGVTRAGLFVQLPAYGADGFVPISTLGRDYFHHDEAAHTLVGERTRLGYRLGDTVEVKLVEAAPLSGTMRFEMLTEARELPGTTGSFHKTRMRSGRPGRAGRAKNVAGKVRKKR</sequence>
<dbReference type="OrthoDB" id="9764149at2"/>
<dbReference type="Pfam" id="PF17876">
    <property type="entry name" value="CSD2"/>
    <property type="match status" value="1"/>
</dbReference>
<dbReference type="GO" id="GO:0006402">
    <property type="term" value="P:mRNA catabolic process"/>
    <property type="evidence" value="ECO:0007669"/>
    <property type="project" value="TreeGrafter"/>
</dbReference>
<accession>A0A3A1WP81</accession>
<gene>
    <name evidence="7 11" type="primary">rnr</name>
    <name evidence="11" type="ORF">D3218_02925</name>
</gene>
<dbReference type="SMART" id="SM00316">
    <property type="entry name" value="S1"/>
    <property type="match status" value="1"/>
</dbReference>
<evidence type="ECO:0000313" key="11">
    <source>
        <dbReference type="EMBL" id="RIY03707.1"/>
    </source>
</evidence>
<dbReference type="Proteomes" id="UP000265750">
    <property type="component" value="Unassembled WGS sequence"/>
</dbReference>